<feature type="binding site" evidence="9">
    <location>
        <position position="176"/>
    </location>
    <ligand>
        <name>pyridoxal 5'-phosphate</name>
        <dbReference type="ChEBI" id="CHEBI:597326"/>
    </ligand>
</feature>
<evidence type="ECO:0000256" key="2">
    <source>
        <dbReference type="ARBA" id="ARBA00004746"/>
    </source>
</evidence>
<comment type="cofactor">
    <cofactor evidence="1 9 10">
        <name>pyridoxal 5'-phosphate</name>
        <dbReference type="ChEBI" id="CHEBI:597326"/>
    </cofactor>
</comment>
<dbReference type="AlphaFoldDB" id="A0A558CS30"/>
<dbReference type="STRING" id="1543721.AAY24_10340"/>
<evidence type="ECO:0000256" key="3">
    <source>
        <dbReference type="ARBA" id="ARBA00010008"/>
    </source>
</evidence>
<feature type="binding site" evidence="9">
    <location>
        <position position="350"/>
    </location>
    <ligand>
        <name>substrate</name>
    </ligand>
</feature>
<name>A0A558CS30_9GAMM</name>
<dbReference type="PANTHER" id="PTHR13693:SF100">
    <property type="entry name" value="8-AMINO-7-OXONONANOATE SYNTHASE"/>
    <property type="match status" value="1"/>
</dbReference>
<keyword evidence="5 9" id="KW-0808">Transferase</keyword>
<feature type="domain" description="Aminotransferase class I/classII large" evidence="11">
    <location>
        <begin position="38"/>
        <end position="378"/>
    </location>
</feature>
<dbReference type="Proteomes" id="UP000317355">
    <property type="component" value="Unassembled WGS sequence"/>
</dbReference>
<evidence type="ECO:0000256" key="1">
    <source>
        <dbReference type="ARBA" id="ARBA00001933"/>
    </source>
</evidence>
<dbReference type="InterPro" id="IPR004839">
    <property type="entry name" value="Aminotransferase_I/II_large"/>
</dbReference>
<dbReference type="InterPro" id="IPR022834">
    <property type="entry name" value="AONS_Proteobacteria"/>
</dbReference>
<evidence type="ECO:0000256" key="9">
    <source>
        <dbReference type="HAMAP-Rule" id="MF_01693"/>
    </source>
</evidence>
<evidence type="ECO:0000256" key="6">
    <source>
        <dbReference type="ARBA" id="ARBA00022756"/>
    </source>
</evidence>
<dbReference type="NCBIfam" id="TIGR00858">
    <property type="entry name" value="bioF"/>
    <property type="match status" value="1"/>
</dbReference>
<dbReference type="InterPro" id="IPR001917">
    <property type="entry name" value="Aminotrans_II_pyridoxalP_BS"/>
</dbReference>
<feature type="modified residue" description="N6-(pyridoxal phosphate)lysine" evidence="9 10">
    <location>
        <position position="236"/>
    </location>
</feature>
<reference evidence="12 13" key="1">
    <citation type="submission" date="2019-07" db="EMBL/GenBank/DDBJ databases">
        <title>The pathways for chlorine oxyanion respiration interact through the shared metabolite chlorate.</title>
        <authorList>
            <person name="Barnum T.P."/>
            <person name="Cheng Y."/>
            <person name="Hill K.A."/>
            <person name="Lucas L.N."/>
            <person name="Carlson H.K."/>
            <person name="Coates J.D."/>
        </authorList>
    </citation>
    <scope>NUCLEOTIDE SEQUENCE [LARGE SCALE GENOMIC DNA]</scope>
    <source>
        <strain evidence="12">BK-3</strain>
    </source>
</reference>
<dbReference type="Gene3D" id="3.90.1150.10">
    <property type="entry name" value="Aspartate Aminotransferase, domain 1"/>
    <property type="match status" value="1"/>
</dbReference>
<comment type="subunit">
    <text evidence="4 9">Homodimer.</text>
</comment>
<organism evidence="12 13">
    <name type="scientific">Sedimenticola thiotaurini</name>
    <dbReference type="NCBI Taxonomy" id="1543721"/>
    <lineage>
        <taxon>Bacteria</taxon>
        <taxon>Pseudomonadati</taxon>
        <taxon>Pseudomonadota</taxon>
        <taxon>Gammaproteobacteria</taxon>
        <taxon>Chromatiales</taxon>
        <taxon>Sedimenticolaceae</taxon>
        <taxon>Sedimenticola</taxon>
    </lineage>
</organism>
<dbReference type="EC" id="2.3.1.47" evidence="9"/>
<dbReference type="Gene3D" id="3.40.640.10">
    <property type="entry name" value="Type I PLP-dependent aspartate aminotransferase-like (Major domain)"/>
    <property type="match status" value="1"/>
</dbReference>
<comment type="catalytic activity">
    <reaction evidence="8 9">
        <text>6-carboxyhexanoyl-[ACP] + L-alanine + H(+) = (8S)-8-amino-7-oxononanoate + holo-[ACP] + CO2</text>
        <dbReference type="Rhea" id="RHEA:42288"/>
        <dbReference type="Rhea" id="RHEA-COMP:9685"/>
        <dbReference type="Rhea" id="RHEA-COMP:9955"/>
        <dbReference type="ChEBI" id="CHEBI:15378"/>
        <dbReference type="ChEBI" id="CHEBI:16526"/>
        <dbReference type="ChEBI" id="CHEBI:57972"/>
        <dbReference type="ChEBI" id="CHEBI:64479"/>
        <dbReference type="ChEBI" id="CHEBI:78846"/>
        <dbReference type="ChEBI" id="CHEBI:149468"/>
        <dbReference type="EC" id="2.3.1.47"/>
    </reaction>
</comment>
<dbReference type="GO" id="GO:0009102">
    <property type="term" value="P:biotin biosynthetic process"/>
    <property type="evidence" value="ECO:0007669"/>
    <property type="project" value="UniProtKB-UniRule"/>
</dbReference>
<evidence type="ECO:0000313" key="12">
    <source>
        <dbReference type="EMBL" id="TVT51570.1"/>
    </source>
</evidence>
<dbReference type="PROSITE" id="PS00599">
    <property type="entry name" value="AA_TRANSFER_CLASS_2"/>
    <property type="match status" value="1"/>
</dbReference>
<dbReference type="EMBL" id="VMRY01000089">
    <property type="protein sequence ID" value="TVT51570.1"/>
    <property type="molecule type" value="Genomic_DNA"/>
</dbReference>
<comment type="pathway">
    <text evidence="2 9">Cofactor biosynthesis; biotin biosynthesis.</text>
</comment>
<feature type="binding site" evidence="9">
    <location>
        <position position="18"/>
    </location>
    <ligand>
        <name>substrate</name>
    </ligand>
</feature>
<dbReference type="InterPro" id="IPR015422">
    <property type="entry name" value="PyrdxlP-dep_Trfase_small"/>
</dbReference>
<evidence type="ECO:0000256" key="7">
    <source>
        <dbReference type="ARBA" id="ARBA00022898"/>
    </source>
</evidence>
<evidence type="ECO:0000313" key="13">
    <source>
        <dbReference type="Proteomes" id="UP000317355"/>
    </source>
</evidence>
<evidence type="ECO:0000256" key="4">
    <source>
        <dbReference type="ARBA" id="ARBA00011738"/>
    </source>
</evidence>
<dbReference type="Pfam" id="PF00155">
    <property type="entry name" value="Aminotran_1_2"/>
    <property type="match status" value="1"/>
</dbReference>
<evidence type="ECO:0000256" key="5">
    <source>
        <dbReference type="ARBA" id="ARBA00022679"/>
    </source>
</evidence>
<gene>
    <name evidence="9 12" type="primary">bioF</name>
    <name evidence="12" type="ORF">FHK82_15525</name>
</gene>
<dbReference type="HAMAP" id="MF_01693">
    <property type="entry name" value="BioF_aminotrans_2"/>
    <property type="match status" value="1"/>
</dbReference>
<dbReference type="SUPFAM" id="SSF53383">
    <property type="entry name" value="PLP-dependent transferases"/>
    <property type="match status" value="1"/>
</dbReference>
<accession>A0A558CS30</accession>
<evidence type="ECO:0000259" key="11">
    <source>
        <dbReference type="Pfam" id="PF00155"/>
    </source>
</evidence>
<evidence type="ECO:0000256" key="8">
    <source>
        <dbReference type="ARBA" id="ARBA00047715"/>
    </source>
</evidence>
<keyword evidence="7 9" id="KW-0663">Pyridoxal phosphate</keyword>
<comment type="similarity">
    <text evidence="3 9">Belongs to the class-II pyridoxal-phosphate-dependent aminotransferase family. BioF subfamily.</text>
</comment>
<dbReference type="GO" id="GO:0008710">
    <property type="term" value="F:8-amino-7-oxononanoate synthase activity"/>
    <property type="evidence" value="ECO:0007669"/>
    <property type="project" value="UniProtKB-UniRule"/>
</dbReference>
<proteinExistence type="inferred from homology"/>
<evidence type="ECO:0000256" key="10">
    <source>
        <dbReference type="PIRSR" id="PIRSR604723-51"/>
    </source>
</evidence>
<dbReference type="InterPro" id="IPR050087">
    <property type="entry name" value="AON_synthase_class-II"/>
</dbReference>
<dbReference type="UniPathway" id="UPA00078"/>
<dbReference type="PANTHER" id="PTHR13693">
    <property type="entry name" value="CLASS II AMINOTRANSFERASE/8-AMINO-7-OXONONANOATE SYNTHASE"/>
    <property type="match status" value="1"/>
</dbReference>
<keyword evidence="6 9" id="KW-0093">Biotin biosynthesis</keyword>
<dbReference type="InterPro" id="IPR004723">
    <property type="entry name" value="AONS_Archaea/Proteobacteria"/>
</dbReference>
<keyword evidence="12" id="KW-0012">Acyltransferase</keyword>
<feature type="binding site" evidence="9">
    <location>
        <begin position="105"/>
        <end position="106"/>
    </location>
    <ligand>
        <name>pyridoxal 5'-phosphate</name>
        <dbReference type="ChEBI" id="CHEBI:597326"/>
    </ligand>
</feature>
<dbReference type="CDD" id="cd06454">
    <property type="entry name" value="KBL_like"/>
    <property type="match status" value="1"/>
</dbReference>
<protein>
    <recommendedName>
        <fullName evidence="9">8-amino-7-oxononanoate synthase</fullName>
        <shortName evidence="9">AONS</shortName>
        <ecNumber evidence="9">2.3.1.47</ecNumber>
    </recommendedName>
    <alternativeName>
        <fullName evidence="9">7-keto-8-amino-pelargonic acid synthase</fullName>
        <shortName evidence="9">7-KAP synthase</shortName>
        <shortName evidence="9">KAPA synthase</shortName>
    </alternativeName>
    <alternativeName>
        <fullName evidence="9">8-amino-7-ketopelargonate synthase</fullName>
    </alternativeName>
</protein>
<dbReference type="InterPro" id="IPR015424">
    <property type="entry name" value="PyrdxlP-dep_Trfase"/>
</dbReference>
<sequence>MKSLQQELDRRRAEHLYRRRRVLGSPQGPLLQVDGVELLSFCSNDYLGLANHPEVIAAMQHGASKYGAGSGSAHLVSGHSTAHHALEEELAAFTGRSRALLYSTGYMANQGVITALLGRGDTIYQDRLNHASLIDGGLLSRAHLKRYAHNDMAALASQLDNHSGGEALVAVDGVFSMDGDLAPLPELATLCAGRDAWLLVDDAHGLGVLGSDGRGSVDHFGLGQTDVPVLMGTLGKAFGTFGAFVAGSEELIETLIQQSRSYIYTTALPPPVAEATRASLRLVQKESWRREQLQQLIRQFRAGAEQLGLLLMDSETAIQPLLAGSAERAISWSRALEEEGLLVTAIRPPTVPEGSARLRVTLSASHTAEQVDRLLDALGRLDQGNSK</sequence>
<dbReference type="InterPro" id="IPR015421">
    <property type="entry name" value="PyrdxlP-dep_Trfase_major"/>
</dbReference>
<dbReference type="GO" id="GO:0030170">
    <property type="term" value="F:pyridoxal phosphate binding"/>
    <property type="evidence" value="ECO:0007669"/>
    <property type="project" value="UniProtKB-UniRule"/>
</dbReference>
<feature type="binding site" evidence="9">
    <location>
        <position position="204"/>
    </location>
    <ligand>
        <name>pyridoxal 5'-phosphate</name>
        <dbReference type="ChEBI" id="CHEBI:597326"/>
    </ligand>
</feature>
<comment type="caution">
    <text evidence="12">The sequence shown here is derived from an EMBL/GenBank/DDBJ whole genome shotgun (WGS) entry which is preliminary data.</text>
</comment>
<feature type="binding site" evidence="9">
    <location>
        <position position="233"/>
    </location>
    <ligand>
        <name>pyridoxal 5'-phosphate</name>
        <dbReference type="ChEBI" id="CHEBI:597326"/>
    </ligand>
</feature>
<feature type="binding site" evidence="9">
    <location>
        <position position="130"/>
    </location>
    <ligand>
        <name>substrate</name>
    </ligand>
</feature>
<comment type="function">
    <text evidence="9">Catalyzes the decarboxylative condensation of pimeloyl-[acyl-carrier protein] and L-alanine to produce 8-amino-7-oxononanoate (AON), [acyl-carrier protein], and carbon dioxide.</text>
</comment>